<dbReference type="AlphaFoldDB" id="N0B6P5"/>
<keyword evidence="2" id="KW-0732">Signal</keyword>
<dbReference type="OrthoDB" id="9811281at2"/>
<dbReference type="KEGG" id="hdt:HYPDE_31113"/>
<dbReference type="STRING" id="670307.HYPDE_31113"/>
<feature type="region of interest" description="Disordered" evidence="1">
    <location>
        <begin position="757"/>
        <end position="776"/>
    </location>
</feature>
<name>N0B6P5_9HYPH</name>
<dbReference type="HOGENOM" id="CLU_359339_0_0_5"/>
<evidence type="ECO:0000256" key="1">
    <source>
        <dbReference type="SAM" id="MobiDB-lite"/>
    </source>
</evidence>
<evidence type="ECO:0000259" key="3">
    <source>
        <dbReference type="Pfam" id="PF14326"/>
    </source>
</evidence>
<dbReference type="eggNOG" id="COG2319">
    <property type="taxonomic scope" value="Bacteria"/>
</dbReference>
<dbReference type="InterPro" id="IPR025493">
    <property type="entry name" value="DUF4384"/>
</dbReference>
<reference evidence="4 5" key="1">
    <citation type="journal article" date="2013" name="Genome Announc.">
        <title>Genome sequences for three denitrifying bacterial strains isolated from a uranium- and nitrate-contaminated subsurface environment.</title>
        <authorList>
            <person name="Venkatramanan R."/>
            <person name="Prakash O."/>
            <person name="Woyke T."/>
            <person name="Chain P."/>
            <person name="Goodwin L.A."/>
            <person name="Watson D."/>
            <person name="Brooks S."/>
            <person name="Kostka J.E."/>
            <person name="Green S.J."/>
        </authorList>
    </citation>
    <scope>NUCLEOTIDE SEQUENCE [LARGE SCALE GENOMIC DNA]</scope>
    <source>
        <strain evidence="4 5">1NES1</strain>
    </source>
</reference>
<organism evidence="4 5">
    <name type="scientific">Hyphomicrobium denitrificans 1NES1</name>
    <dbReference type="NCBI Taxonomy" id="670307"/>
    <lineage>
        <taxon>Bacteria</taxon>
        <taxon>Pseudomonadati</taxon>
        <taxon>Pseudomonadota</taxon>
        <taxon>Alphaproteobacteria</taxon>
        <taxon>Hyphomicrobiales</taxon>
        <taxon>Hyphomicrobiaceae</taxon>
        <taxon>Hyphomicrobium</taxon>
    </lineage>
</organism>
<dbReference type="Pfam" id="PF14326">
    <property type="entry name" value="DUF4384"/>
    <property type="match status" value="1"/>
</dbReference>
<dbReference type="Proteomes" id="UP000005952">
    <property type="component" value="Chromosome"/>
</dbReference>
<feature type="chain" id="PRO_5004105384" description="DUF4384 domain-containing protein" evidence="2">
    <location>
        <begin position="33"/>
        <end position="787"/>
    </location>
</feature>
<keyword evidence="5" id="KW-1185">Reference proteome</keyword>
<dbReference type="RefSeq" id="WP_015597929.1">
    <property type="nucleotide sequence ID" value="NC_021172.1"/>
</dbReference>
<evidence type="ECO:0000313" key="5">
    <source>
        <dbReference type="Proteomes" id="UP000005952"/>
    </source>
</evidence>
<dbReference type="EMBL" id="CP005587">
    <property type="protein sequence ID" value="AGK57897.1"/>
    <property type="molecule type" value="Genomic_DNA"/>
</dbReference>
<gene>
    <name evidence="4" type="ORF">HYPDE_31113</name>
</gene>
<protein>
    <recommendedName>
        <fullName evidence="3">DUF4384 domain-containing protein</fullName>
    </recommendedName>
</protein>
<accession>N0B6P5</accession>
<evidence type="ECO:0000256" key="2">
    <source>
        <dbReference type="SAM" id="SignalP"/>
    </source>
</evidence>
<sequence>MQRAIVKFLKHALIGALGLAALAYAGTGAAFAADPALPPNPSVAGQRPTGKQATGVPLRPDEPRAAKAYDMLETYCARCHQSGRLERPLASGGLANILAIDELARDPVLVKPGLPDASRLYDVLETRHAPLDVFTGGPVTAEPQPEDIESIRGWIKDLPSSAQRCSPREPVRPEDMDKMMRDAQRLERDQGGDVRFISLANLYNSCATPAEMSAYTEALNKLMNSLSSAAEPVKLTPLNAEGTVFSFRMADFGWDAGRWAQIERAYPPTLVHHVTADVLRIAKTKVVIVNGDWLAAAAGEAPLYYELLGIPEKLADLARLNGVDIEQSIKTAAARRIAVKTSAVTRGNRLIERHPGARGGLWLVYDFATSAGDQDIFEHPQGPKSALFGQTPFKPDEIRALYVLPNGFFAFAVYDAAGNRIDRVLPGIEKPYAGVEADAVEPTTKAGVRCFACHSDGLVEAKDDFKTAADATAPPSPSRARALRLFGTDSENTLLLIGSRDRYHLAVKSVGIGPEARIRGEELVTGLAGRYREGADFETALAQTDMKRDAFLNELTDARGAAAPLARRLLHGVLSRSELERLFSLLKGIDEPSAAVAKAGGFLHDTKSDIGLSMWLDKPRPVPGDLVTVKVEADNDCYLTVISVDAAGVATVLFPNDFEPDNLLSAAKPVSIPPAEAPFQLRYKSEGSETLLARCSTSATPPIGIEHDFEHQRFTALGNWENFIEDTLVTEWELRVSPEKAERARFARSGALKRRRDRGERIEPLRPDVPTDKPLRDGRAVLVLGPG</sequence>
<evidence type="ECO:0000313" key="4">
    <source>
        <dbReference type="EMBL" id="AGK57897.1"/>
    </source>
</evidence>
<feature type="domain" description="DUF4384" evidence="3">
    <location>
        <begin position="623"/>
        <end position="698"/>
    </location>
</feature>
<proteinExistence type="predicted"/>
<feature type="region of interest" description="Disordered" evidence="1">
    <location>
        <begin position="40"/>
        <end position="62"/>
    </location>
</feature>
<feature type="signal peptide" evidence="2">
    <location>
        <begin position="1"/>
        <end position="32"/>
    </location>
</feature>